<evidence type="ECO:0000313" key="2">
    <source>
        <dbReference type="EMBL" id="KAK0428820.1"/>
    </source>
</evidence>
<accession>A0AA39IS20</accession>
<keyword evidence="3" id="KW-1185">Reference proteome</keyword>
<name>A0AA39IS20_9BILA</name>
<organism evidence="2 3">
    <name type="scientific">Steinernema hermaphroditum</name>
    <dbReference type="NCBI Taxonomy" id="289476"/>
    <lineage>
        <taxon>Eukaryota</taxon>
        <taxon>Metazoa</taxon>
        <taxon>Ecdysozoa</taxon>
        <taxon>Nematoda</taxon>
        <taxon>Chromadorea</taxon>
        <taxon>Rhabditida</taxon>
        <taxon>Tylenchina</taxon>
        <taxon>Panagrolaimomorpha</taxon>
        <taxon>Strongyloidoidea</taxon>
        <taxon>Steinernematidae</taxon>
        <taxon>Steinernema</taxon>
    </lineage>
</organism>
<evidence type="ECO:0000256" key="1">
    <source>
        <dbReference type="SAM" id="MobiDB-lite"/>
    </source>
</evidence>
<reference evidence="2" key="1">
    <citation type="submission" date="2023-06" db="EMBL/GenBank/DDBJ databases">
        <title>Genomic analysis of the entomopathogenic nematode Steinernema hermaphroditum.</title>
        <authorList>
            <person name="Schwarz E.M."/>
            <person name="Heppert J.K."/>
            <person name="Baniya A."/>
            <person name="Schwartz H.T."/>
            <person name="Tan C.-H."/>
            <person name="Antoshechkin I."/>
            <person name="Sternberg P.W."/>
            <person name="Goodrich-Blair H."/>
            <person name="Dillman A.R."/>
        </authorList>
    </citation>
    <scope>NUCLEOTIDE SEQUENCE</scope>
    <source>
        <strain evidence="2">PS9179</strain>
        <tissue evidence="2">Whole animal</tissue>
    </source>
</reference>
<dbReference type="AlphaFoldDB" id="A0AA39IS20"/>
<feature type="compositionally biased region" description="Polar residues" evidence="1">
    <location>
        <begin position="8"/>
        <end position="22"/>
    </location>
</feature>
<dbReference type="Proteomes" id="UP001175271">
    <property type="component" value="Unassembled WGS sequence"/>
</dbReference>
<evidence type="ECO:0000313" key="3">
    <source>
        <dbReference type="Proteomes" id="UP001175271"/>
    </source>
</evidence>
<dbReference type="EMBL" id="JAUCMV010000001">
    <property type="protein sequence ID" value="KAK0428820.1"/>
    <property type="molecule type" value="Genomic_DNA"/>
</dbReference>
<proteinExistence type="predicted"/>
<sequence length="102" mass="11469">MAVRSMLTDATSRDSSQTASLTSIYSSPDSLQITSWIKTGHRSTDYFSTRQNMIDRLLVEIDAPPSSCSTEPPPHLPLVLSDDTVDYEQQEEHTFSLIQYLD</sequence>
<gene>
    <name evidence="2" type="ORF">QR680_011027</name>
</gene>
<comment type="caution">
    <text evidence="2">The sequence shown here is derived from an EMBL/GenBank/DDBJ whole genome shotgun (WGS) entry which is preliminary data.</text>
</comment>
<feature type="region of interest" description="Disordered" evidence="1">
    <location>
        <begin position="1"/>
        <end position="22"/>
    </location>
</feature>
<protein>
    <submittedName>
        <fullName evidence="2">Uncharacterized protein</fullName>
    </submittedName>
</protein>